<organism evidence="1 2">
    <name type="scientific">Cetraspora pellucida</name>
    <dbReference type="NCBI Taxonomy" id="1433469"/>
    <lineage>
        <taxon>Eukaryota</taxon>
        <taxon>Fungi</taxon>
        <taxon>Fungi incertae sedis</taxon>
        <taxon>Mucoromycota</taxon>
        <taxon>Glomeromycotina</taxon>
        <taxon>Glomeromycetes</taxon>
        <taxon>Diversisporales</taxon>
        <taxon>Gigasporaceae</taxon>
        <taxon>Cetraspora</taxon>
    </lineage>
</organism>
<comment type="caution">
    <text evidence="1">The sequence shown here is derived from an EMBL/GenBank/DDBJ whole genome shotgun (WGS) entry which is preliminary data.</text>
</comment>
<protein>
    <submittedName>
        <fullName evidence="1">1472_t:CDS:1</fullName>
    </submittedName>
</protein>
<evidence type="ECO:0000313" key="2">
    <source>
        <dbReference type="Proteomes" id="UP000789759"/>
    </source>
</evidence>
<dbReference type="AlphaFoldDB" id="A0A9N9G6B0"/>
<proteinExistence type="predicted"/>
<accession>A0A9N9G6B0</accession>
<evidence type="ECO:0000313" key="1">
    <source>
        <dbReference type="EMBL" id="CAG8583677.1"/>
    </source>
</evidence>
<dbReference type="EMBL" id="CAJVQA010003798">
    <property type="protein sequence ID" value="CAG8583677.1"/>
    <property type="molecule type" value="Genomic_DNA"/>
</dbReference>
<sequence>MTVRLPTLFRIEIKKQERNFSFVECLALSKTYLRTKPFWNPQSY</sequence>
<reference evidence="1" key="1">
    <citation type="submission" date="2021-06" db="EMBL/GenBank/DDBJ databases">
        <authorList>
            <person name="Kallberg Y."/>
            <person name="Tangrot J."/>
            <person name="Rosling A."/>
        </authorList>
    </citation>
    <scope>NUCLEOTIDE SEQUENCE</scope>
    <source>
        <strain evidence="1">FL966</strain>
    </source>
</reference>
<keyword evidence="2" id="KW-1185">Reference proteome</keyword>
<dbReference type="Proteomes" id="UP000789759">
    <property type="component" value="Unassembled WGS sequence"/>
</dbReference>
<gene>
    <name evidence="1" type="ORF">CPELLU_LOCUS6211</name>
</gene>
<name>A0A9N9G6B0_9GLOM</name>